<evidence type="ECO:0000313" key="4">
    <source>
        <dbReference type="EMBL" id="NIJ14892.1"/>
    </source>
</evidence>
<evidence type="ECO:0000313" key="5">
    <source>
        <dbReference type="Proteomes" id="UP000545493"/>
    </source>
</evidence>
<evidence type="ECO:0000256" key="3">
    <source>
        <dbReference type="SAM" id="Phobius"/>
    </source>
</evidence>
<keyword evidence="3" id="KW-0812">Transmembrane</keyword>
<keyword evidence="2 3" id="KW-0472">Membrane</keyword>
<keyword evidence="5" id="KW-1185">Reference proteome</keyword>
<dbReference type="RefSeq" id="WP_167177421.1">
    <property type="nucleotide sequence ID" value="NZ_JAAOYM010000003.1"/>
</dbReference>
<protein>
    <submittedName>
        <fullName evidence="4">Mce-associated membrane protein</fullName>
    </submittedName>
</protein>
<accession>A0A7X5ZTF5</accession>
<dbReference type="PANTHER" id="PTHR37042:SF4">
    <property type="entry name" value="OUTER MEMBRANE PROTEIN RV1973"/>
    <property type="match status" value="1"/>
</dbReference>
<organism evidence="4 5">
    <name type="scientific">Saccharomonospora amisosensis</name>
    <dbReference type="NCBI Taxonomy" id="1128677"/>
    <lineage>
        <taxon>Bacteria</taxon>
        <taxon>Bacillati</taxon>
        <taxon>Actinomycetota</taxon>
        <taxon>Actinomycetes</taxon>
        <taxon>Pseudonocardiales</taxon>
        <taxon>Pseudonocardiaceae</taxon>
        <taxon>Saccharomonospora</taxon>
    </lineage>
</organism>
<keyword evidence="3" id="KW-1133">Transmembrane helix</keyword>
<proteinExistence type="predicted"/>
<comment type="caution">
    <text evidence="4">The sequence shown here is derived from an EMBL/GenBank/DDBJ whole genome shotgun (WGS) entry which is preliminary data.</text>
</comment>
<gene>
    <name evidence="4" type="ORF">FHU38_005300</name>
</gene>
<reference evidence="4 5" key="1">
    <citation type="submission" date="2020-03" db="EMBL/GenBank/DDBJ databases">
        <title>Sequencing the genomes of 1000 actinobacteria strains.</title>
        <authorList>
            <person name="Klenk H.-P."/>
        </authorList>
    </citation>
    <scope>NUCLEOTIDE SEQUENCE [LARGE SCALE GENOMIC DNA]</scope>
    <source>
        <strain evidence="4 5">DSM 45685</strain>
    </source>
</reference>
<dbReference type="Proteomes" id="UP000545493">
    <property type="component" value="Unassembled WGS sequence"/>
</dbReference>
<feature type="transmembrane region" description="Helical" evidence="3">
    <location>
        <begin position="12"/>
        <end position="35"/>
    </location>
</feature>
<dbReference type="GO" id="GO:0016020">
    <property type="term" value="C:membrane"/>
    <property type="evidence" value="ECO:0007669"/>
    <property type="project" value="UniProtKB-SubCell"/>
</dbReference>
<evidence type="ECO:0000256" key="2">
    <source>
        <dbReference type="ARBA" id="ARBA00023136"/>
    </source>
</evidence>
<name>A0A7X5ZTF5_9PSEU</name>
<dbReference type="PANTHER" id="PTHR37042">
    <property type="entry name" value="OUTER MEMBRANE PROTEIN RV1973"/>
    <property type="match status" value="1"/>
</dbReference>
<comment type="subcellular location">
    <subcellularLocation>
        <location evidence="1">Membrane</location>
    </subcellularLocation>
</comment>
<evidence type="ECO:0000256" key="1">
    <source>
        <dbReference type="ARBA" id="ARBA00004370"/>
    </source>
</evidence>
<dbReference type="AlphaFoldDB" id="A0A7X5ZTF5"/>
<dbReference type="EMBL" id="JAAOYM010000003">
    <property type="protein sequence ID" value="NIJ14892.1"/>
    <property type="molecule type" value="Genomic_DNA"/>
</dbReference>
<sequence length="173" mass="18687">MKGKENRDHARAATWLAVLAAITVLAGAGAVWSALRAEAVREGNAALADEAATAEVSRQVGESVKAIFSYSFRDLGRTERAARDALVDAAVEQYRSRFAEASKQALQQRLVRSSTIRAVGVRSLSPDRAHLLVFVDQQTIADDGKPRRSTSACLDVVARRVDGVWKLSRLAAV</sequence>